<dbReference type="EMBL" id="LNTU01000041">
    <property type="protein sequence ID" value="KXF74683.1"/>
    <property type="molecule type" value="Genomic_DNA"/>
</dbReference>
<name>A0A135HNK4_9HYPH</name>
<reference evidence="1 2" key="1">
    <citation type="submission" date="2015-11" db="EMBL/GenBank/DDBJ databases">
        <title>Draft genome sequence of Paramesorhizobium deserti A-3-E, a strain highly resistant to diverse beta-lactam antibiotics.</title>
        <authorList>
            <person name="Lv R."/>
            <person name="Yang X."/>
            <person name="Fang N."/>
            <person name="Guo J."/>
            <person name="Luo X."/>
            <person name="Peng F."/>
            <person name="Yang R."/>
            <person name="Cui Y."/>
            <person name="Fang C."/>
            <person name="Song Y."/>
        </authorList>
    </citation>
    <scope>NUCLEOTIDE SEQUENCE [LARGE SCALE GENOMIC DNA]</scope>
    <source>
        <strain evidence="1 2">A-3-E</strain>
    </source>
</reference>
<protein>
    <submittedName>
        <fullName evidence="1">Uncharacterized protein</fullName>
    </submittedName>
</protein>
<dbReference type="OrthoDB" id="7375531at2"/>
<dbReference type="STRING" id="1494590.ATN84_22575"/>
<gene>
    <name evidence="1" type="ORF">ATN84_22575</name>
</gene>
<sequence>MIRPANIAIVLVGGALLGVMMQTAPDYNSVVQPFRSHLATGETGEARSFRARFTGARLAERIAFRRFGRDLVRDTDGVFLIAEIEAEATVASQQIGATWRGASGRDYALSRRAQGIPTGLDSRWFQPGLTDRAIAVFELPEDEIAGGEMVLTNSFNAVFDSALHLAPPPLPADKLPLVRIDP</sequence>
<evidence type="ECO:0000313" key="1">
    <source>
        <dbReference type="EMBL" id="KXF74683.1"/>
    </source>
</evidence>
<accession>A0A135HNK4</accession>
<proteinExistence type="predicted"/>
<dbReference type="RefSeq" id="WP_068885255.1">
    <property type="nucleotide sequence ID" value="NZ_LNTU01000041.1"/>
</dbReference>
<dbReference type="Proteomes" id="UP000070107">
    <property type="component" value="Unassembled WGS sequence"/>
</dbReference>
<comment type="caution">
    <text evidence="1">The sequence shown here is derived from an EMBL/GenBank/DDBJ whole genome shotgun (WGS) entry which is preliminary data.</text>
</comment>
<keyword evidence="2" id="KW-1185">Reference proteome</keyword>
<evidence type="ECO:0000313" key="2">
    <source>
        <dbReference type="Proteomes" id="UP000070107"/>
    </source>
</evidence>
<dbReference type="AlphaFoldDB" id="A0A135HNK4"/>
<organism evidence="1 2">
    <name type="scientific">Paramesorhizobium deserti</name>
    <dbReference type="NCBI Taxonomy" id="1494590"/>
    <lineage>
        <taxon>Bacteria</taxon>
        <taxon>Pseudomonadati</taxon>
        <taxon>Pseudomonadota</taxon>
        <taxon>Alphaproteobacteria</taxon>
        <taxon>Hyphomicrobiales</taxon>
        <taxon>Phyllobacteriaceae</taxon>
        <taxon>Paramesorhizobium</taxon>
    </lineage>
</organism>